<sequence length="337" mass="35826">MAKPFSNRRINAGDVAKLAQVSRSAVSRTFTPGASVAPATRSLVLAAAKSLGYQPSRIPLPEGRSKARPVGVIIANMHSHFREMSDRLDDELTSKGLHAIFFLCSDVTRIDGVFKDVLASHIQGMIIFSAAPSAQSMAAAQAAHVPVVILNRGEQLKGASLVWIDGPELGRSVAKLMLDEGRRRPLAIAANPGRSRELECFADAMEAAGSAACRWIDEDWQYEGGVRAAAAVLNEGDRPDAIFAATDSLAIGFLDAARTLHGMDVPRDMSIIGFGNTAASHWISHRVSTVHVPMAALVQTAVSTLMARIGSVGDPAPRIWLGCDIIERDTSRGLGTG</sequence>
<dbReference type="GO" id="GO:0000976">
    <property type="term" value="F:transcription cis-regulatory region binding"/>
    <property type="evidence" value="ECO:0007669"/>
    <property type="project" value="TreeGrafter"/>
</dbReference>
<keyword evidence="6" id="KW-1185">Reference proteome</keyword>
<dbReference type="InterPro" id="IPR010982">
    <property type="entry name" value="Lambda_DNA-bd_dom_sf"/>
</dbReference>
<dbReference type="PANTHER" id="PTHR30146">
    <property type="entry name" value="LACI-RELATED TRANSCRIPTIONAL REPRESSOR"/>
    <property type="match status" value="1"/>
</dbReference>
<dbReference type="InterPro" id="IPR028082">
    <property type="entry name" value="Peripla_BP_I"/>
</dbReference>
<dbReference type="SMART" id="SM00354">
    <property type="entry name" value="HTH_LACI"/>
    <property type="match status" value="1"/>
</dbReference>
<evidence type="ECO:0000256" key="3">
    <source>
        <dbReference type="ARBA" id="ARBA00023163"/>
    </source>
</evidence>
<dbReference type="Pfam" id="PF13377">
    <property type="entry name" value="Peripla_BP_3"/>
    <property type="match status" value="1"/>
</dbReference>
<organism evidence="5 6">
    <name type="scientific">Sphingobium boeckii</name>
    <dbReference type="NCBI Taxonomy" id="1082345"/>
    <lineage>
        <taxon>Bacteria</taxon>
        <taxon>Pseudomonadati</taxon>
        <taxon>Pseudomonadota</taxon>
        <taxon>Alphaproteobacteria</taxon>
        <taxon>Sphingomonadales</taxon>
        <taxon>Sphingomonadaceae</taxon>
        <taxon>Sphingobium</taxon>
    </lineage>
</organism>
<evidence type="ECO:0000256" key="1">
    <source>
        <dbReference type="ARBA" id="ARBA00023015"/>
    </source>
</evidence>
<reference evidence="5 6" key="1">
    <citation type="submission" date="2020-08" db="EMBL/GenBank/DDBJ databases">
        <title>Genomic Encyclopedia of Type Strains, Phase IV (KMG-IV): sequencing the most valuable type-strain genomes for metagenomic binning, comparative biology and taxonomic classification.</title>
        <authorList>
            <person name="Goeker M."/>
        </authorList>
    </citation>
    <scope>NUCLEOTIDE SEQUENCE [LARGE SCALE GENOMIC DNA]</scope>
    <source>
        <strain evidence="5 6">DSM 25079</strain>
    </source>
</reference>
<feature type="domain" description="HTH lacI-type" evidence="4">
    <location>
        <begin position="14"/>
        <end position="62"/>
    </location>
</feature>
<dbReference type="PANTHER" id="PTHR30146:SF109">
    <property type="entry name" value="HTH-TYPE TRANSCRIPTIONAL REGULATOR GALS"/>
    <property type="match status" value="1"/>
</dbReference>
<dbReference type="AlphaFoldDB" id="A0A7W9EDI9"/>
<dbReference type="EMBL" id="JACIJC010000002">
    <property type="protein sequence ID" value="MBB5685338.1"/>
    <property type="molecule type" value="Genomic_DNA"/>
</dbReference>
<dbReference type="CDD" id="cd01392">
    <property type="entry name" value="HTH_LacI"/>
    <property type="match status" value="1"/>
</dbReference>
<dbReference type="GO" id="GO:0003700">
    <property type="term" value="F:DNA-binding transcription factor activity"/>
    <property type="evidence" value="ECO:0007669"/>
    <property type="project" value="TreeGrafter"/>
</dbReference>
<evidence type="ECO:0000259" key="4">
    <source>
        <dbReference type="PROSITE" id="PS50932"/>
    </source>
</evidence>
<dbReference type="RefSeq" id="WP_184016595.1">
    <property type="nucleotide sequence ID" value="NZ_JACIJC010000002.1"/>
</dbReference>
<keyword evidence="1" id="KW-0805">Transcription regulation</keyword>
<evidence type="ECO:0000256" key="2">
    <source>
        <dbReference type="ARBA" id="ARBA00023125"/>
    </source>
</evidence>
<accession>A0A7W9EDI9</accession>
<name>A0A7W9EDI9_9SPHN</name>
<dbReference type="Gene3D" id="1.10.260.40">
    <property type="entry name" value="lambda repressor-like DNA-binding domains"/>
    <property type="match status" value="1"/>
</dbReference>
<dbReference type="SUPFAM" id="SSF53822">
    <property type="entry name" value="Periplasmic binding protein-like I"/>
    <property type="match status" value="1"/>
</dbReference>
<dbReference type="Pfam" id="PF00356">
    <property type="entry name" value="LacI"/>
    <property type="match status" value="1"/>
</dbReference>
<keyword evidence="2 5" id="KW-0238">DNA-binding</keyword>
<protein>
    <submittedName>
        <fullName evidence="5">DNA-binding LacI/PurR family transcriptional regulator</fullName>
    </submittedName>
</protein>
<keyword evidence="3" id="KW-0804">Transcription</keyword>
<dbReference type="InterPro" id="IPR046335">
    <property type="entry name" value="LacI/GalR-like_sensor"/>
</dbReference>
<proteinExistence type="predicted"/>
<comment type="caution">
    <text evidence="5">The sequence shown here is derived from an EMBL/GenBank/DDBJ whole genome shotgun (WGS) entry which is preliminary data.</text>
</comment>
<dbReference type="Gene3D" id="3.40.50.2300">
    <property type="match status" value="2"/>
</dbReference>
<gene>
    <name evidence="5" type="ORF">FHS49_001346</name>
</gene>
<dbReference type="Proteomes" id="UP000549617">
    <property type="component" value="Unassembled WGS sequence"/>
</dbReference>
<dbReference type="InterPro" id="IPR000843">
    <property type="entry name" value="HTH_LacI"/>
</dbReference>
<dbReference type="PROSITE" id="PS50932">
    <property type="entry name" value="HTH_LACI_2"/>
    <property type="match status" value="1"/>
</dbReference>
<dbReference type="SUPFAM" id="SSF47413">
    <property type="entry name" value="lambda repressor-like DNA-binding domains"/>
    <property type="match status" value="1"/>
</dbReference>
<evidence type="ECO:0000313" key="5">
    <source>
        <dbReference type="EMBL" id="MBB5685338.1"/>
    </source>
</evidence>
<evidence type="ECO:0000313" key="6">
    <source>
        <dbReference type="Proteomes" id="UP000549617"/>
    </source>
</evidence>